<evidence type="ECO:0000256" key="2">
    <source>
        <dbReference type="ARBA" id="ARBA00022448"/>
    </source>
</evidence>
<feature type="compositionally biased region" description="Polar residues" evidence="4">
    <location>
        <begin position="50"/>
        <end position="61"/>
    </location>
</feature>
<feature type="domain" description="Gelsolin-like" evidence="5">
    <location>
        <begin position="809"/>
        <end position="846"/>
    </location>
</feature>
<feature type="region of interest" description="Disordered" evidence="4">
    <location>
        <begin position="127"/>
        <end position="198"/>
    </location>
</feature>
<evidence type="ECO:0000256" key="1">
    <source>
        <dbReference type="ARBA" id="ARBA00008334"/>
    </source>
</evidence>
<keyword evidence="2" id="KW-0813">Transport</keyword>
<dbReference type="Pfam" id="PF08033">
    <property type="entry name" value="Sec23_BS"/>
    <property type="match status" value="1"/>
</dbReference>
<dbReference type="InterPro" id="IPR036465">
    <property type="entry name" value="vWFA_dom_sf"/>
</dbReference>
<dbReference type="Gene3D" id="3.40.50.410">
    <property type="entry name" value="von Willebrand factor, type A domain"/>
    <property type="match status" value="1"/>
</dbReference>
<evidence type="ECO:0000259" key="8">
    <source>
        <dbReference type="Pfam" id="PF04815"/>
    </source>
</evidence>
<dbReference type="InterPro" id="IPR006896">
    <property type="entry name" value="Sec23/24_trunk_dom"/>
</dbReference>
<dbReference type="Gene3D" id="2.60.40.1670">
    <property type="entry name" value="beta-sandwich domain of Sec23/24"/>
    <property type="match status" value="1"/>
</dbReference>
<dbReference type="GO" id="GO:0006886">
    <property type="term" value="P:intracellular protein transport"/>
    <property type="evidence" value="ECO:0007669"/>
    <property type="project" value="InterPro"/>
</dbReference>
<dbReference type="SUPFAM" id="SSF53300">
    <property type="entry name" value="vWA-like"/>
    <property type="match status" value="1"/>
</dbReference>
<dbReference type="SUPFAM" id="SSF81995">
    <property type="entry name" value="beta-sandwich domain of Sec23/24"/>
    <property type="match status" value="1"/>
</dbReference>
<dbReference type="InterPro" id="IPR036175">
    <property type="entry name" value="Sec23/24_helical_dom_sf"/>
</dbReference>
<dbReference type="Pfam" id="PF00626">
    <property type="entry name" value="Gelsolin"/>
    <property type="match status" value="1"/>
</dbReference>
<dbReference type="SUPFAM" id="SSF82919">
    <property type="entry name" value="Zn-finger domain of Sec23/24"/>
    <property type="match status" value="1"/>
</dbReference>
<dbReference type="Gene3D" id="2.30.30.380">
    <property type="entry name" value="Zn-finger domain of Sec23/24"/>
    <property type="match status" value="1"/>
</dbReference>
<dbReference type="GO" id="GO:0090110">
    <property type="term" value="P:COPII-coated vesicle cargo loading"/>
    <property type="evidence" value="ECO:0007669"/>
    <property type="project" value="TreeGrafter"/>
</dbReference>
<feature type="domain" description="Sec23/Sec24 beta-sandwich" evidence="9">
    <location>
        <begin position="587"/>
        <end position="670"/>
    </location>
</feature>
<dbReference type="Pfam" id="PF04811">
    <property type="entry name" value="Sec23_trunk"/>
    <property type="match status" value="1"/>
</dbReference>
<evidence type="ECO:0000259" key="9">
    <source>
        <dbReference type="Pfam" id="PF08033"/>
    </source>
</evidence>
<dbReference type="Gene3D" id="1.20.120.730">
    <property type="entry name" value="Sec23/Sec24 helical domain"/>
    <property type="match status" value="1"/>
</dbReference>
<feature type="domain" description="Sec23/Sec24 trunk" evidence="7">
    <location>
        <begin position="335"/>
        <end position="582"/>
    </location>
</feature>
<dbReference type="Pfam" id="PF04810">
    <property type="entry name" value="zf-Sec23_Sec24"/>
    <property type="match status" value="1"/>
</dbReference>
<dbReference type="PANTHER" id="PTHR13803">
    <property type="entry name" value="SEC24-RELATED PROTEIN"/>
    <property type="match status" value="1"/>
</dbReference>
<feature type="domain" description="Sec23/Sec24 helical" evidence="8">
    <location>
        <begin position="681"/>
        <end position="777"/>
    </location>
</feature>
<dbReference type="GO" id="GO:0030127">
    <property type="term" value="C:COPII vesicle coat"/>
    <property type="evidence" value="ECO:0007669"/>
    <property type="project" value="InterPro"/>
</dbReference>
<dbReference type="InterPro" id="IPR012990">
    <property type="entry name" value="Beta-sandwich_Sec23_24"/>
</dbReference>
<gene>
    <name evidence="10" type="ORF">LAMO00422_LOCUS12847</name>
</gene>
<accession>A0A7S0DG31</accession>
<dbReference type="InterPro" id="IPR007123">
    <property type="entry name" value="Gelsolin-like_dom"/>
</dbReference>
<feature type="domain" description="Zinc finger Sec23/Sec24-type" evidence="6">
    <location>
        <begin position="258"/>
        <end position="296"/>
    </location>
</feature>
<dbReference type="InterPro" id="IPR006895">
    <property type="entry name" value="Znf_Sec23_Sec24"/>
</dbReference>
<feature type="compositionally biased region" description="Basic and acidic residues" evidence="4">
    <location>
        <begin position="170"/>
        <end position="180"/>
    </location>
</feature>
<evidence type="ECO:0000259" key="5">
    <source>
        <dbReference type="Pfam" id="PF00626"/>
    </source>
</evidence>
<dbReference type="InterPro" id="IPR029006">
    <property type="entry name" value="ADF-H/Gelsolin-like_dom_sf"/>
</dbReference>
<dbReference type="InterPro" id="IPR006900">
    <property type="entry name" value="Sec23/24_helical_dom"/>
</dbReference>
<reference evidence="10" key="1">
    <citation type="submission" date="2021-01" db="EMBL/GenBank/DDBJ databases">
        <authorList>
            <person name="Corre E."/>
            <person name="Pelletier E."/>
            <person name="Niang G."/>
            <person name="Scheremetjew M."/>
            <person name="Finn R."/>
            <person name="Kale V."/>
            <person name="Holt S."/>
            <person name="Cochrane G."/>
            <person name="Meng A."/>
            <person name="Brown T."/>
            <person name="Cohen L."/>
        </authorList>
    </citation>
    <scope>NUCLEOTIDE SEQUENCE</scope>
    <source>
        <strain evidence="10">CCMP2058</strain>
    </source>
</reference>
<dbReference type="InterPro" id="IPR036180">
    <property type="entry name" value="Gelsolin-like_dom_sf"/>
</dbReference>
<proteinExistence type="inferred from homology"/>
<dbReference type="GO" id="GO:0000149">
    <property type="term" value="F:SNARE binding"/>
    <property type="evidence" value="ECO:0007669"/>
    <property type="project" value="TreeGrafter"/>
</dbReference>
<dbReference type="InterPro" id="IPR036174">
    <property type="entry name" value="Znf_Sec23_Sec24_sf"/>
</dbReference>
<organism evidence="10">
    <name type="scientific">Amorphochlora amoebiformis</name>
    <dbReference type="NCBI Taxonomy" id="1561963"/>
    <lineage>
        <taxon>Eukaryota</taxon>
        <taxon>Sar</taxon>
        <taxon>Rhizaria</taxon>
        <taxon>Cercozoa</taxon>
        <taxon>Chlorarachniophyceae</taxon>
        <taxon>Amorphochlora</taxon>
    </lineage>
</organism>
<dbReference type="GO" id="GO:0008270">
    <property type="term" value="F:zinc ion binding"/>
    <property type="evidence" value="ECO:0007669"/>
    <property type="project" value="InterPro"/>
</dbReference>
<dbReference type="EMBL" id="HBEM01018820">
    <property type="protein sequence ID" value="CAD8453906.1"/>
    <property type="molecule type" value="Transcribed_RNA"/>
</dbReference>
<dbReference type="AlphaFoldDB" id="A0A7S0DG31"/>
<dbReference type="SUPFAM" id="SSF82754">
    <property type="entry name" value="C-terminal, gelsolin-like domain of Sec23/24"/>
    <property type="match status" value="1"/>
</dbReference>
<evidence type="ECO:0000313" key="10">
    <source>
        <dbReference type="EMBL" id="CAD8453906.1"/>
    </source>
</evidence>
<dbReference type="Pfam" id="PF04815">
    <property type="entry name" value="Sec23_helical"/>
    <property type="match status" value="1"/>
</dbReference>
<dbReference type="Gene3D" id="3.40.20.10">
    <property type="entry name" value="Severin"/>
    <property type="match status" value="1"/>
</dbReference>
<evidence type="ECO:0000259" key="7">
    <source>
        <dbReference type="Pfam" id="PF04811"/>
    </source>
</evidence>
<evidence type="ECO:0000256" key="4">
    <source>
        <dbReference type="SAM" id="MobiDB-lite"/>
    </source>
</evidence>
<dbReference type="GO" id="GO:0070971">
    <property type="term" value="C:endoplasmic reticulum exit site"/>
    <property type="evidence" value="ECO:0007669"/>
    <property type="project" value="TreeGrafter"/>
</dbReference>
<evidence type="ECO:0000256" key="3">
    <source>
        <dbReference type="ARBA" id="ARBA00022927"/>
    </source>
</evidence>
<name>A0A7S0DG31_9EUKA</name>
<evidence type="ECO:0000259" key="6">
    <source>
        <dbReference type="Pfam" id="PF04810"/>
    </source>
</evidence>
<dbReference type="SUPFAM" id="SSF81811">
    <property type="entry name" value="Helical domain of Sec23/24"/>
    <property type="match status" value="1"/>
</dbReference>
<comment type="similarity">
    <text evidence="1">Belongs to the SEC23/SEC24 family. SEC24 subfamily.</text>
</comment>
<feature type="region of interest" description="Disordered" evidence="4">
    <location>
        <begin position="50"/>
        <end position="76"/>
    </location>
</feature>
<dbReference type="InterPro" id="IPR050550">
    <property type="entry name" value="SEC23_SEC24_subfamily"/>
</dbReference>
<dbReference type="PANTHER" id="PTHR13803:SF4">
    <property type="entry name" value="SECRETORY 24CD, ISOFORM C"/>
    <property type="match status" value="1"/>
</dbReference>
<sequence length="965" mass="107223">MDSKSNEAQAYNYNGYAQQPTAAYGGATGHPTDGYEAAQADQTRYSYDQFSTQAQQVTHPTEQAAWNGVDPQQSEQNTQYYAQPTAQAHHNGEEYAAAGYGSIGANSGQGEIHNAYGASGYGYNQVAPQPTMQPVHGGQLQPNTGFGPQVPAPKPKKEERIDSSQIPRWSPDDKTDEPLKKYYTRSGASPPPSTNPFIAIDEGNCSPRFIRMSTNYIAQDAELVDQTKLCIGAIIQPLAEQTNAEEPPPIRDFGEQGPIRCSNCRAYVNPFFQFVDHGKSFICNMCTAKNTVPEHYYCNLDPKGFRRDRNDRPELCRGSIDIVAPADYYDTPVTDPCYLFVVDASYPSLMTGLLDTALESIRDSVDELRQSCPRARVGIITYDQNLYFYSVKKGGKEPRLDVVADTEDPFVPVVPQTCMLPISDEKEADLLYQILELIPKVHQFNHVADNTGMPKNDKRAFGAATQAGAMLLEKIGGKLILVLSKLPDHGVGKLESRDDIKLYHTSKESTLLIPQGSFYSKLATFCAQAKVSVDIFACPNTYVDLATLSQLTRTTGGQIYYYNSFHAHKDGEAFHRDMYRNISRYTAFQAVMVIRCSKGLSVTQRYGNFFAKEANEMEIPVIHCDSSFGIMLSHDTKLDTKEACIQTALLYATPEGERRIRIHTISLPVTSTLCNLFRHSDLDTIINLSLKQAMSQILYKCSPKDARKALYTACIESLFIYRKYCSTQHSPGQLILPEPLKLLPLATLGMIKHNLFHSGQSMDERAFETALVGSMPTYVACSFVNPCLFSLTDMPDFACVEGKDGRVFLPPVLKLSSDSITEEGVYLLDDGRALKIWIGGSAPQKVTDQLFGTVQVVEGGPAVLQLLYDEKASPTSLNARVWNLITQLRRNCPSFKTLSIVTRNTHTGSSSLDVCQFFDHLIEDAARKNKWNSKDLGTKSDGRCGEMSYIDFLCYIHKGIQDKFF</sequence>
<keyword evidence="3" id="KW-0653">Protein transport</keyword>
<protein>
    <submittedName>
        <fullName evidence="10">Uncharacterized protein</fullName>
    </submittedName>
</protein>